<dbReference type="Proteomes" id="UP000053105">
    <property type="component" value="Unassembled WGS sequence"/>
</dbReference>
<dbReference type="AlphaFoldDB" id="A0A0M9A974"/>
<keyword evidence="2" id="KW-1185">Reference proteome</keyword>
<gene>
    <name evidence="1" type="ORF">WN51_10104</name>
</gene>
<reference evidence="1 2" key="1">
    <citation type="submission" date="2015-07" db="EMBL/GenBank/DDBJ databases">
        <title>The genome of Melipona quadrifasciata.</title>
        <authorList>
            <person name="Pan H."/>
            <person name="Kapheim K."/>
        </authorList>
    </citation>
    <scope>NUCLEOTIDE SEQUENCE [LARGE SCALE GENOMIC DNA]</scope>
    <source>
        <strain evidence="1">0111107301</strain>
        <tissue evidence="1">Whole body</tissue>
    </source>
</reference>
<proteinExistence type="predicted"/>
<accession>A0A0M9A974</accession>
<sequence length="54" mass="6127">MGLFCTHKWEVIGFDDTEELKKRRERGGGGGKKENRNNVTNNVTALNLPIFFTS</sequence>
<name>A0A0M9A974_9HYME</name>
<dbReference type="EMBL" id="KQ435716">
    <property type="protein sequence ID" value="KOX79056.1"/>
    <property type="molecule type" value="Genomic_DNA"/>
</dbReference>
<evidence type="ECO:0000313" key="1">
    <source>
        <dbReference type="EMBL" id="KOX79056.1"/>
    </source>
</evidence>
<organism evidence="1 2">
    <name type="scientific">Melipona quadrifasciata</name>
    <dbReference type="NCBI Taxonomy" id="166423"/>
    <lineage>
        <taxon>Eukaryota</taxon>
        <taxon>Metazoa</taxon>
        <taxon>Ecdysozoa</taxon>
        <taxon>Arthropoda</taxon>
        <taxon>Hexapoda</taxon>
        <taxon>Insecta</taxon>
        <taxon>Pterygota</taxon>
        <taxon>Neoptera</taxon>
        <taxon>Endopterygota</taxon>
        <taxon>Hymenoptera</taxon>
        <taxon>Apocrita</taxon>
        <taxon>Aculeata</taxon>
        <taxon>Apoidea</taxon>
        <taxon>Anthophila</taxon>
        <taxon>Apidae</taxon>
        <taxon>Melipona</taxon>
    </lineage>
</organism>
<protein>
    <submittedName>
        <fullName evidence="1">Uncharacterized protein</fullName>
    </submittedName>
</protein>
<evidence type="ECO:0000313" key="2">
    <source>
        <dbReference type="Proteomes" id="UP000053105"/>
    </source>
</evidence>